<name>A0A4S3JCA2_9EURO</name>
<comment type="caution">
    <text evidence="1">The sequence shown here is derived from an EMBL/GenBank/DDBJ whole genome shotgun (WGS) entry which is preliminary data.</text>
</comment>
<protein>
    <submittedName>
        <fullName evidence="1">Uncharacterized protein</fullName>
    </submittedName>
</protein>
<keyword evidence="2" id="KW-1185">Reference proteome</keyword>
<dbReference type="VEuPathDB" id="FungiDB:EYZ11_008603"/>
<evidence type="ECO:0000313" key="2">
    <source>
        <dbReference type="Proteomes" id="UP000308092"/>
    </source>
</evidence>
<dbReference type="EMBL" id="SOSA01000371">
    <property type="protein sequence ID" value="THC91948.1"/>
    <property type="molecule type" value="Genomic_DNA"/>
</dbReference>
<sequence>MNHAVMRQSTSQSQKTNMVHFKFCGERGEDRQVAEKVAVVRDDDVALPFEER</sequence>
<accession>A0A4S3JCA2</accession>
<proteinExistence type="predicted"/>
<gene>
    <name evidence="1" type="ORF">EYZ11_008603</name>
</gene>
<dbReference type="AlphaFoldDB" id="A0A4S3JCA2"/>
<dbReference type="Proteomes" id="UP000308092">
    <property type="component" value="Unassembled WGS sequence"/>
</dbReference>
<organism evidence="1 2">
    <name type="scientific">Aspergillus tanneri</name>
    <dbReference type="NCBI Taxonomy" id="1220188"/>
    <lineage>
        <taxon>Eukaryota</taxon>
        <taxon>Fungi</taxon>
        <taxon>Dikarya</taxon>
        <taxon>Ascomycota</taxon>
        <taxon>Pezizomycotina</taxon>
        <taxon>Eurotiomycetes</taxon>
        <taxon>Eurotiomycetidae</taxon>
        <taxon>Eurotiales</taxon>
        <taxon>Aspergillaceae</taxon>
        <taxon>Aspergillus</taxon>
        <taxon>Aspergillus subgen. Circumdati</taxon>
    </lineage>
</organism>
<reference evidence="1 2" key="1">
    <citation type="submission" date="2019-03" db="EMBL/GenBank/DDBJ databases">
        <title>The genome sequence of a newly discovered highly antifungal drug resistant Aspergillus species, Aspergillus tanneri NIH 1004.</title>
        <authorList>
            <person name="Mounaud S."/>
            <person name="Singh I."/>
            <person name="Joardar V."/>
            <person name="Pakala S."/>
            <person name="Pakala S."/>
            <person name="Venepally P."/>
            <person name="Hoover J."/>
            <person name="Nierman W."/>
            <person name="Chung J."/>
            <person name="Losada L."/>
        </authorList>
    </citation>
    <scope>NUCLEOTIDE SEQUENCE [LARGE SCALE GENOMIC DNA]</scope>
    <source>
        <strain evidence="1 2">NIH1004</strain>
    </source>
</reference>
<evidence type="ECO:0000313" key="1">
    <source>
        <dbReference type="EMBL" id="THC91948.1"/>
    </source>
</evidence>